<organism evidence="1 2">
    <name type="scientific">Cotesia glomerata</name>
    <name type="common">Lepidopteran parasitic wasp</name>
    <name type="synonym">Apanteles glomeratus</name>
    <dbReference type="NCBI Taxonomy" id="32391"/>
    <lineage>
        <taxon>Eukaryota</taxon>
        <taxon>Metazoa</taxon>
        <taxon>Ecdysozoa</taxon>
        <taxon>Arthropoda</taxon>
        <taxon>Hexapoda</taxon>
        <taxon>Insecta</taxon>
        <taxon>Pterygota</taxon>
        <taxon>Neoptera</taxon>
        <taxon>Endopterygota</taxon>
        <taxon>Hymenoptera</taxon>
        <taxon>Apocrita</taxon>
        <taxon>Ichneumonoidea</taxon>
        <taxon>Braconidae</taxon>
        <taxon>Microgastrinae</taxon>
        <taxon>Cotesia</taxon>
    </lineage>
</organism>
<name>A0AAV7IBU7_COTGL</name>
<accession>A0AAV7IBU7</accession>
<protein>
    <submittedName>
        <fullName evidence="1">Uncharacterized protein</fullName>
    </submittedName>
</protein>
<comment type="caution">
    <text evidence="1">The sequence shown here is derived from an EMBL/GenBank/DDBJ whole genome shotgun (WGS) entry which is preliminary data.</text>
</comment>
<keyword evidence="2" id="KW-1185">Reference proteome</keyword>
<evidence type="ECO:0000313" key="2">
    <source>
        <dbReference type="Proteomes" id="UP000826195"/>
    </source>
</evidence>
<gene>
    <name evidence="1" type="ORF">KQX54_002252</name>
</gene>
<evidence type="ECO:0000313" key="1">
    <source>
        <dbReference type="EMBL" id="KAH0548507.1"/>
    </source>
</evidence>
<reference evidence="1 2" key="1">
    <citation type="journal article" date="2021" name="J. Hered.">
        <title>A chromosome-level genome assembly of the parasitoid wasp, Cotesia glomerata (Hymenoptera: Braconidae).</title>
        <authorList>
            <person name="Pinto B.J."/>
            <person name="Weis J.J."/>
            <person name="Gamble T."/>
            <person name="Ode P.J."/>
            <person name="Paul R."/>
            <person name="Zaspel J.M."/>
        </authorList>
    </citation>
    <scope>NUCLEOTIDE SEQUENCE [LARGE SCALE GENOMIC DNA]</scope>
    <source>
        <strain evidence="1">CgM1</strain>
    </source>
</reference>
<dbReference type="Proteomes" id="UP000826195">
    <property type="component" value="Unassembled WGS sequence"/>
</dbReference>
<sequence length="128" mass="14934">MKVNFLCVFTFLFFVCYFRKIIELYTIDYSKVNVIGRCEDFLPSKKLSELEVNNTYIISDVKSVKAKYGNTIIVSIDNEFSVFLPSRVAKILLDDPKLLEDMIKNAEEDHLGLHYLGGKYNQFEFVRI</sequence>
<dbReference type="EMBL" id="JAHXZJ010001865">
    <property type="protein sequence ID" value="KAH0548507.1"/>
    <property type="molecule type" value="Genomic_DNA"/>
</dbReference>
<dbReference type="AlphaFoldDB" id="A0AAV7IBU7"/>
<proteinExistence type="predicted"/>